<evidence type="ECO:0000313" key="2">
    <source>
        <dbReference type="Proteomes" id="UP000036168"/>
    </source>
</evidence>
<gene>
    <name evidence="1" type="ORF">AB447_221500</name>
</gene>
<dbReference type="AlphaFoldDB" id="A0A0T6BMM6"/>
<name>A0A0T6BMM6_9BACI</name>
<proteinExistence type="predicted"/>
<dbReference type="EMBL" id="LECW02000026">
    <property type="protein sequence ID" value="KRT92913.1"/>
    <property type="molecule type" value="Genomic_DNA"/>
</dbReference>
<protein>
    <submittedName>
        <fullName evidence="1">Uncharacterized protein</fullName>
    </submittedName>
</protein>
<sequence length="120" mass="13215">MCTLLLPFSTAFASGAQTAGAGEWDKLGTYTYIYSSKPVYSSGGDFRVCLSSSAGFSLTIHLYEDDPGSNQDEYVGANYFSPGECHTFKNIGKFVDGDNRKAEFYAYDYSGKYVTVTFYD</sequence>
<comment type="caution">
    <text evidence="1">The sequence shown here is derived from an EMBL/GenBank/DDBJ whole genome shotgun (WGS) entry which is preliminary data.</text>
</comment>
<evidence type="ECO:0000313" key="1">
    <source>
        <dbReference type="EMBL" id="KRT92913.1"/>
    </source>
</evidence>
<dbReference type="RefSeq" id="WP_053071272.1">
    <property type="nucleotide sequence ID" value="NZ_CP023481.1"/>
</dbReference>
<organism evidence="1 2">
    <name type="scientific">Bacillus glycinifermentans</name>
    <dbReference type="NCBI Taxonomy" id="1664069"/>
    <lineage>
        <taxon>Bacteria</taxon>
        <taxon>Bacillati</taxon>
        <taxon>Bacillota</taxon>
        <taxon>Bacilli</taxon>
        <taxon>Bacillales</taxon>
        <taxon>Bacillaceae</taxon>
        <taxon>Bacillus</taxon>
    </lineage>
</organism>
<accession>A0A0T6BMM6</accession>
<reference evidence="1 2" key="1">
    <citation type="journal article" date="2015" name="Int. J. Syst. Evol. Microbiol.">
        <title>Bacillus glycinifermentans sp. nov., isolated from fermented soybean paste.</title>
        <authorList>
            <person name="Kim S.J."/>
            <person name="Dunlap C.A."/>
            <person name="Kwon S.W."/>
            <person name="Rooney A.P."/>
        </authorList>
    </citation>
    <scope>NUCLEOTIDE SEQUENCE [LARGE SCALE GENOMIC DNA]</scope>
    <source>
        <strain evidence="1 2">GO-13</strain>
    </source>
</reference>
<dbReference type="Proteomes" id="UP000036168">
    <property type="component" value="Unassembled WGS sequence"/>
</dbReference>